<name>A0A9X2G9T8_9ACTN</name>
<proteinExistence type="predicted"/>
<comment type="caution">
    <text evidence="1">The sequence shown here is derived from an EMBL/GenBank/DDBJ whole genome shotgun (WGS) entry which is preliminary data.</text>
</comment>
<evidence type="ECO:0000313" key="2">
    <source>
        <dbReference type="Proteomes" id="UP001139648"/>
    </source>
</evidence>
<dbReference type="Proteomes" id="UP001139648">
    <property type="component" value="Unassembled WGS sequence"/>
</dbReference>
<organism evidence="1 2">
    <name type="scientific">Nonomuraea thailandensis</name>
    <dbReference type="NCBI Taxonomy" id="1188745"/>
    <lineage>
        <taxon>Bacteria</taxon>
        <taxon>Bacillati</taxon>
        <taxon>Actinomycetota</taxon>
        <taxon>Actinomycetes</taxon>
        <taxon>Streptosporangiales</taxon>
        <taxon>Streptosporangiaceae</taxon>
        <taxon>Nonomuraea</taxon>
    </lineage>
</organism>
<dbReference type="InterPro" id="IPR045592">
    <property type="entry name" value="DUF6461"/>
</dbReference>
<dbReference type="RefSeq" id="WP_253740231.1">
    <property type="nucleotide sequence ID" value="NZ_BAABKA010000038.1"/>
</dbReference>
<dbReference type="EMBL" id="JAMZEB010000001">
    <property type="protein sequence ID" value="MCP2353720.1"/>
    <property type="molecule type" value="Genomic_DNA"/>
</dbReference>
<gene>
    <name evidence="1" type="ORF">HD597_000740</name>
</gene>
<protein>
    <submittedName>
        <fullName evidence="1">Uncharacterized protein</fullName>
    </submittedName>
</protein>
<accession>A0A9X2G9T8</accession>
<sequence>MRLATSHDYAWQDVWEGVYTLTFVRDLGERETLRRFGVADANIRRYTWDERDEYHEEVGEFSELVVVTRVRGWTLAYEALGWEGKRPEVLRELSLGGEAVAVMRNDYTASHHFGHAVDGEWRTAFHTRQPGKRWGARPDALNGHLRELGLEPEPAGLASPSVRPSVAPVLALASRVTGVLFERTMVEGAPLLGGIITGRVPYE</sequence>
<dbReference type="AlphaFoldDB" id="A0A9X2G9T8"/>
<keyword evidence="2" id="KW-1185">Reference proteome</keyword>
<evidence type="ECO:0000313" key="1">
    <source>
        <dbReference type="EMBL" id="MCP2353720.1"/>
    </source>
</evidence>
<dbReference type="Pfam" id="PF20062">
    <property type="entry name" value="DUF6461"/>
    <property type="match status" value="1"/>
</dbReference>
<reference evidence="1" key="1">
    <citation type="submission" date="2022-06" db="EMBL/GenBank/DDBJ databases">
        <title>Sequencing the genomes of 1000 actinobacteria strains.</title>
        <authorList>
            <person name="Klenk H.-P."/>
        </authorList>
    </citation>
    <scope>NUCLEOTIDE SEQUENCE</scope>
    <source>
        <strain evidence="1">DSM 46694</strain>
    </source>
</reference>